<dbReference type="Proteomes" id="UP001369086">
    <property type="component" value="Unassembled WGS sequence"/>
</dbReference>
<dbReference type="EMBL" id="JAHFZB010000001">
    <property type="protein sequence ID" value="KAK6494920.1"/>
    <property type="molecule type" value="Genomic_DNA"/>
</dbReference>
<dbReference type="InterPro" id="IPR027993">
    <property type="entry name" value="DUF4495"/>
</dbReference>
<evidence type="ECO:0008006" key="3">
    <source>
        <dbReference type="Google" id="ProtNLM"/>
    </source>
</evidence>
<dbReference type="PANTHER" id="PTHR33960">
    <property type="entry name" value="SIMILAR TO KIAA0825 PROTEIN"/>
    <property type="match status" value="1"/>
</dbReference>
<organism evidence="1 2">
    <name type="scientific">Huso huso</name>
    <name type="common">Beluga</name>
    <name type="synonym">Acipenser huso</name>
    <dbReference type="NCBI Taxonomy" id="61971"/>
    <lineage>
        <taxon>Eukaryota</taxon>
        <taxon>Metazoa</taxon>
        <taxon>Chordata</taxon>
        <taxon>Craniata</taxon>
        <taxon>Vertebrata</taxon>
        <taxon>Euteleostomi</taxon>
        <taxon>Actinopterygii</taxon>
        <taxon>Chondrostei</taxon>
        <taxon>Acipenseriformes</taxon>
        <taxon>Acipenseridae</taxon>
        <taxon>Huso</taxon>
    </lineage>
</organism>
<dbReference type="PANTHER" id="PTHR33960:SF1">
    <property type="entry name" value="SIMILAR TO KIAA0825 PROTEIN"/>
    <property type="match status" value="1"/>
</dbReference>
<keyword evidence="2" id="KW-1185">Reference proteome</keyword>
<accession>A0ABR1AEG2</accession>
<protein>
    <recommendedName>
        <fullName evidence="3">KIAA0825</fullName>
    </recommendedName>
</protein>
<proteinExistence type="predicted"/>
<dbReference type="Pfam" id="PF14906">
    <property type="entry name" value="DUF4495"/>
    <property type="match status" value="1"/>
</dbReference>
<evidence type="ECO:0000313" key="1">
    <source>
        <dbReference type="EMBL" id="KAK6494920.1"/>
    </source>
</evidence>
<comment type="caution">
    <text evidence="1">The sequence shown here is derived from an EMBL/GenBank/DDBJ whole genome shotgun (WGS) entry which is preliminary data.</text>
</comment>
<name>A0ABR1AEG2_HUSHU</name>
<gene>
    <name evidence="1" type="ORF">HHUSO_G1560</name>
</gene>
<reference evidence="1 2" key="1">
    <citation type="submission" date="2021-05" db="EMBL/GenBank/DDBJ databases">
        <authorList>
            <person name="Zahm M."/>
            <person name="Klopp C."/>
            <person name="Cabau C."/>
            <person name="Kuhl H."/>
            <person name="Suciu R."/>
            <person name="Ciorpac M."/>
            <person name="Holostenco D."/>
            <person name="Gessner J."/>
            <person name="Wuertz S."/>
            <person name="Hohne C."/>
            <person name="Stock M."/>
            <person name="Gislard M."/>
            <person name="Lluch J."/>
            <person name="Milhes M."/>
            <person name="Lampietro C."/>
            <person name="Lopez Roques C."/>
            <person name="Donnadieu C."/>
            <person name="Du K."/>
            <person name="Schartl M."/>
            <person name="Guiguen Y."/>
        </authorList>
    </citation>
    <scope>NUCLEOTIDE SEQUENCE [LARGE SCALE GENOMIC DNA]</scope>
    <source>
        <strain evidence="1">Hh-F2</strain>
        <tissue evidence="1">Blood</tissue>
    </source>
</reference>
<evidence type="ECO:0000313" key="2">
    <source>
        <dbReference type="Proteomes" id="UP001369086"/>
    </source>
</evidence>
<sequence length="1310" mass="148975">MPTKEDTIIINHSEGRFSILDSTLQRHADLTEKPWKIVAAPLPEMEWQGEYLQDHSFLDCLLSGVPGNLELQQVLDDTEEKLKLNALCIEQRLKELQVELNDTWTGEKLPCTTDNPQWFSPSNFSSLKPSCTGHQELLDFLKALQHFLKTEQGQEETLLLLLLDISSQCGVSFPSPPSGTSFQLTSRTSLHAVGDDFSIDVQSVWDDVRLHLRRFLVDKLQCSQEVGNQLHHRVAFKTQCLQQLLFLYPESEVLSKYQSIQSKAVQDLLQNSVLSSPGETNFDKLVQAQQRGIPSICSMIKEDLQMLNGIMEPSMTLKFLNETYLSNITDELSTLIEKICDLQFKENVMHATKMGKSKQKGAVHAMALQEQPKKGRNFCLTSHQLRCLAQLMKSLLCMEERILELATEVSFLNCGGEAASSIQGMLKKTREDTDMTPAETSKQTAEQLLQVTEPAVLEFDWRCAFKDLAPAVAHCVMVVLEDICVKRLQQEENFHSSDSSRVMDLCSLQQDAQICLPRLTEEPPQRIAKFCADIMEELDMLLPLALACRKDFLQEIIENFVEVCSKVTAAVLTRLEERSKEVPLKSPIQNLHTLLSTAIHVLQRLTQYEARLKDASCKPLFPLSVQRYQELISALQDQVTSYCVTVCTTSILQDPESHHWGDPKVFYEGERCSFSIQMWHYYLSALRHDLWSVLPPSLAQEILAQVLSQTLEMLVQRYSQARPTYRRTLQIRTDITAILLCTENLIWSLCSTREELLHPSRDICPWIFSIHSHCNHLLTALAIVTSPLHSLFETFQKGPGDLSSLSTSENSSYHLLQWLRFIKSSLFSQESLGILSADEIASQCHLKLMLSQPSCNLSLLLQTLLHNRCLILKVLLKISNYETDEKGLSMEAVFMVLTSLNILPKSLYFVLESYLDEQQLWDHLYNLPDSSKPETEVLKCLRLAVTKPIMSAVNQIMSMVYAWQAAEHHGTCQHRQMAPESLLNKIPRDWNYVPRELKRKESGKSFTKLVAQAVSFIFTNLPTMIASLPVAVKYLFYIGEKKLSRNTVPLKQTGLLIWTFTSYLCRTLDDGNAIELLTGVALDRWSKETLGLLSECLQNIVGQQKGIPKPVVQKIIQNMEVQRPQWIKGQLQKARKLCTKGAFEPAESTVVQEKGIASELTEQKIGMMVLDICHKPGGSEYLRQIYHIIQLNEEYLKTEISTVKDSAAEPHQRPLKLNHKDSEQQQQPSVFSPLKEFCCIGSNKFDQSAITEWDWDWSKLLPGYLGLSQVTLRALLANRWEMQEAAALEDEEKTLVDHLQETYFDKSQGT</sequence>